<sequence>MLARVDDEGAIVEDLALLWTALRARRDGLLYVTDGTQAMDRPEEYRAAWASYRQALRDLPDEGGDPRAIDWPVPPDVDELARMQAGFSSAAGGVA</sequence>
<evidence type="ECO:0000313" key="2">
    <source>
        <dbReference type="EMBL" id="TXC64977.1"/>
    </source>
</evidence>
<dbReference type="EMBL" id="VOQQ01000001">
    <property type="protein sequence ID" value="TXC64977.1"/>
    <property type="molecule type" value="Genomic_DNA"/>
</dbReference>
<dbReference type="Gene3D" id="6.10.140.1310">
    <property type="match status" value="1"/>
</dbReference>
<evidence type="ECO:0000313" key="3">
    <source>
        <dbReference type="Proteomes" id="UP000321249"/>
    </source>
</evidence>
<dbReference type="Proteomes" id="UP000321249">
    <property type="component" value="Unassembled WGS sequence"/>
</dbReference>
<gene>
    <name evidence="2" type="ORF">FRZ32_08340</name>
</gene>
<proteinExistence type="predicted"/>
<keyword evidence="3" id="KW-1185">Reference proteome</keyword>
<evidence type="ECO:0000259" key="1">
    <source>
        <dbReference type="Pfam" id="PF16778"/>
    </source>
</evidence>
<comment type="caution">
    <text evidence="2">The sequence shown here is derived from an EMBL/GenBank/DDBJ whole genome shotgun (WGS) entry which is preliminary data.</text>
</comment>
<feature type="domain" description="Phage tail assembly chaperone-like" evidence="1">
    <location>
        <begin position="20"/>
        <end position="76"/>
    </location>
</feature>
<name>A0A5C6TX77_9SPHN</name>
<dbReference type="OrthoDB" id="1685143at2"/>
<dbReference type="InterPro" id="IPR031893">
    <property type="entry name" value="Phage_tail_APC"/>
</dbReference>
<dbReference type="AlphaFoldDB" id="A0A5C6TX77"/>
<reference evidence="2 3" key="1">
    <citation type="journal article" date="2015" name="J. Microbiol.">
        <title>Sphingosinicella ginsenosidimutans sp. nov., with ginsenoside converting activity.</title>
        <authorList>
            <person name="Kim J.K."/>
            <person name="Kang M.S."/>
            <person name="Park S.C."/>
            <person name="Kim K.M."/>
            <person name="Choi K."/>
            <person name="Yoon M.H."/>
            <person name="Im W.T."/>
        </authorList>
    </citation>
    <scope>NUCLEOTIDE SEQUENCE [LARGE SCALE GENOMIC DNA]</scope>
    <source>
        <strain evidence="2 3">BS-11</strain>
    </source>
</reference>
<protein>
    <recommendedName>
        <fullName evidence="1">Phage tail assembly chaperone-like domain-containing protein</fullName>
    </recommendedName>
</protein>
<accession>A0A5C6TX77</accession>
<dbReference type="Pfam" id="PF16778">
    <property type="entry name" value="Phage_tail_APC"/>
    <property type="match status" value="1"/>
</dbReference>
<organism evidence="2 3">
    <name type="scientific">Allosphingosinicella ginsenosidimutans</name>
    <dbReference type="NCBI Taxonomy" id="1176539"/>
    <lineage>
        <taxon>Bacteria</taxon>
        <taxon>Pseudomonadati</taxon>
        <taxon>Pseudomonadota</taxon>
        <taxon>Alphaproteobacteria</taxon>
        <taxon>Sphingomonadales</taxon>
        <taxon>Sphingomonadaceae</taxon>
        <taxon>Allosphingosinicella</taxon>
    </lineage>
</organism>